<evidence type="ECO:0000313" key="4">
    <source>
        <dbReference type="EMBL" id="RQP25571.1"/>
    </source>
</evidence>
<dbReference type="PANTHER" id="PTHR22946:SF9">
    <property type="entry name" value="POLYKETIDE TRANSFERASE AF380"/>
    <property type="match status" value="1"/>
</dbReference>
<dbReference type="Pfam" id="PF01738">
    <property type="entry name" value="DLH"/>
    <property type="match status" value="1"/>
</dbReference>
<dbReference type="AlphaFoldDB" id="A0A3N7HWZ2"/>
<evidence type="ECO:0000259" key="3">
    <source>
        <dbReference type="Pfam" id="PF01738"/>
    </source>
</evidence>
<evidence type="ECO:0000256" key="1">
    <source>
        <dbReference type="ARBA" id="ARBA00022801"/>
    </source>
</evidence>
<keyword evidence="1 4" id="KW-0378">Hydrolase</keyword>
<organism evidence="4 5">
    <name type="scientific">Piscinibacter terrae</name>
    <dbReference type="NCBI Taxonomy" id="2496871"/>
    <lineage>
        <taxon>Bacteria</taxon>
        <taxon>Pseudomonadati</taxon>
        <taxon>Pseudomonadota</taxon>
        <taxon>Betaproteobacteria</taxon>
        <taxon>Burkholderiales</taxon>
        <taxon>Sphaerotilaceae</taxon>
        <taxon>Piscinibacter</taxon>
    </lineage>
</organism>
<dbReference type="InterPro" id="IPR002925">
    <property type="entry name" value="Dienelactn_hydro"/>
</dbReference>
<evidence type="ECO:0000313" key="5">
    <source>
        <dbReference type="Proteomes" id="UP000267464"/>
    </source>
</evidence>
<dbReference type="GO" id="GO:0052689">
    <property type="term" value="F:carboxylic ester hydrolase activity"/>
    <property type="evidence" value="ECO:0007669"/>
    <property type="project" value="UniProtKB-ARBA"/>
</dbReference>
<comment type="caution">
    <text evidence="4">The sequence shown here is derived from an EMBL/GenBank/DDBJ whole genome shotgun (WGS) entry which is preliminary data.</text>
</comment>
<keyword evidence="2" id="KW-0732">Signal</keyword>
<dbReference type="EMBL" id="QUSW01000001">
    <property type="protein sequence ID" value="RQP25571.1"/>
    <property type="molecule type" value="Genomic_DNA"/>
</dbReference>
<keyword evidence="5" id="KW-1185">Reference proteome</keyword>
<feature type="signal peptide" evidence="2">
    <location>
        <begin position="1"/>
        <end position="23"/>
    </location>
</feature>
<reference evidence="4 5" key="2">
    <citation type="submission" date="2018-12" db="EMBL/GenBank/DDBJ databases">
        <title>Rhizobacter gummiphilus sp. nov., a rubber-degrading bacterium isolated from the soil of a botanical garden in Japan.</title>
        <authorList>
            <person name="Shunsuke S.S."/>
        </authorList>
    </citation>
    <scope>NUCLEOTIDE SEQUENCE [LARGE SCALE GENOMIC DNA]</scope>
    <source>
        <strain evidence="4 5">S-16</strain>
    </source>
</reference>
<dbReference type="SUPFAM" id="SSF53474">
    <property type="entry name" value="alpha/beta-Hydrolases"/>
    <property type="match status" value="1"/>
</dbReference>
<dbReference type="InterPro" id="IPR029058">
    <property type="entry name" value="AB_hydrolase_fold"/>
</dbReference>
<proteinExistence type="predicted"/>
<dbReference type="PANTHER" id="PTHR22946">
    <property type="entry name" value="DIENELACTONE HYDROLASE DOMAIN-CONTAINING PROTEIN-RELATED"/>
    <property type="match status" value="1"/>
</dbReference>
<dbReference type="OrthoDB" id="1412847at2"/>
<feature type="domain" description="Dienelactone hydrolase" evidence="3">
    <location>
        <begin position="47"/>
        <end position="281"/>
    </location>
</feature>
<name>A0A3N7HWZ2_9BURK</name>
<sequence length="289" mass="30822">MKQFLGRAALVIATACLTGPAAAQMAVSIPSSDLSRGPGLMLKGFWFQVESAAPAPAVVLLHGCGGPYDKKGVLSQRMLDYARIINKAGMHALVVDSLTPRGETQICTQKIGKRLITQANRRLDALSSLEWLAARSDVDAARLGLLGWSNGGSTVLAATNEHHKDVAAATVKPAFAIAFYPGCEADLRRGYETTTRLLMMVGESDDWTPAEPCRKLAEAAAEHGQPPEFEAYPGAYHGFDSTAPVRVRTDVPNGVHPGKGVTVGGNPQALKLSRERFVRFLDSVASQKS</sequence>
<accession>A0A3N7HWZ2</accession>
<gene>
    <name evidence="4" type="ORF">DZC73_00370</name>
</gene>
<evidence type="ECO:0000256" key="2">
    <source>
        <dbReference type="SAM" id="SignalP"/>
    </source>
</evidence>
<reference evidence="4 5" key="1">
    <citation type="submission" date="2018-08" db="EMBL/GenBank/DDBJ databases">
        <authorList>
            <person name="Khan S.A."/>
            <person name="Jeon C.O."/>
            <person name="Chun B.H."/>
            <person name="Jeong S.E."/>
        </authorList>
    </citation>
    <scope>NUCLEOTIDE SEQUENCE [LARGE SCALE GENOMIC DNA]</scope>
    <source>
        <strain evidence="4 5">S-16</strain>
    </source>
</reference>
<dbReference type="Proteomes" id="UP000267464">
    <property type="component" value="Unassembled WGS sequence"/>
</dbReference>
<dbReference type="RefSeq" id="WP_124538224.1">
    <property type="nucleotide sequence ID" value="NZ_QUSW01000001.1"/>
</dbReference>
<dbReference type="Gene3D" id="3.40.50.1820">
    <property type="entry name" value="alpha/beta hydrolase"/>
    <property type="match status" value="1"/>
</dbReference>
<protein>
    <submittedName>
        <fullName evidence="4">Dienelactone hydrolase family protein</fullName>
    </submittedName>
</protein>
<dbReference type="InterPro" id="IPR050261">
    <property type="entry name" value="FrsA_esterase"/>
</dbReference>
<feature type="chain" id="PRO_5017944632" evidence="2">
    <location>
        <begin position="24"/>
        <end position="289"/>
    </location>
</feature>